<dbReference type="Gene3D" id="3.40.50.150">
    <property type="entry name" value="Vaccinia Virus protein VP39"/>
    <property type="match status" value="1"/>
</dbReference>
<dbReference type="SUPFAM" id="SSF53335">
    <property type="entry name" value="S-adenosyl-L-methionine-dependent methyltransferases"/>
    <property type="match status" value="1"/>
</dbReference>
<evidence type="ECO:0000313" key="2">
    <source>
        <dbReference type="EMBL" id="SEN07708.1"/>
    </source>
</evidence>
<dbReference type="CDD" id="cd02440">
    <property type="entry name" value="AdoMet_MTases"/>
    <property type="match status" value="1"/>
</dbReference>
<protein>
    <submittedName>
        <fullName evidence="2">Methyltransferase domain-containing protein</fullName>
    </submittedName>
</protein>
<dbReference type="PANTHER" id="PTHR43861">
    <property type="entry name" value="TRANS-ACONITATE 2-METHYLTRANSFERASE-RELATED"/>
    <property type="match status" value="1"/>
</dbReference>
<proteinExistence type="predicted"/>
<keyword evidence="2" id="KW-0808">Transferase</keyword>
<dbReference type="STRING" id="474960.SAMN05216180_2655"/>
<dbReference type="EMBL" id="FOCG01000003">
    <property type="protein sequence ID" value="SEN07708.1"/>
    <property type="molecule type" value="Genomic_DNA"/>
</dbReference>
<evidence type="ECO:0000313" key="3">
    <source>
        <dbReference type="Proteomes" id="UP000199158"/>
    </source>
</evidence>
<dbReference type="GO" id="GO:0008168">
    <property type="term" value="F:methyltransferase activity"/>
    <property type="evidence" value="ECO:0007669"/>
    <property type="project" value="UniProtKB-KW"/>
</dbReference>
<keyword evidence="3" id="KW-1185">Reference proteome</keyword>
<sequence length="234" mass="27265">MYDYSLEESLSIWEFNAEHWDNYMGDESNDFHRNVVRPKVTELLDINKDDFILDVSCGNGNYSAFMTERGARVVAFDYSAKMIELAKKRRANFLDKIEFIVADATDEQQLMALQRNSQYTKAVCNMAIMDIIEIDTLFNCVNKLIVDDGIFVFSTQHPCFVTLTDKYLTSHAYYDTAIPNQPKEQCYYHRSFQDIFNTCFKHGFTIDGFYEEAYGEKETPDIIIVRSKKIRSIV</sequence>
<dbReference type="PANTHER" id="PTHR43861:SF1">
    <property type="entry name" value="TRANS-ACONITATE 2-METHYLTRANSFERASE"/>
    <property type="match status" value="1"/>
</dbReference>
<dbReference type="InterPro" id="IPR029063">
    <property type="entry name" value="SAM-dependent_MTases_sf"/>
</dbReference>
<dbReference type="Proteomes" id="UP000199158">
    <property type="component" value="Unassembled WGS sequence"/>
</dbReference>
<accession>A0A1H8DMF2</accession>
<feature type="domain" description="Methyltransferase" evidence="1">
    <location>
        <begin position="47"/>
        <end position="164"/>
    </location>
</feature>
<evidence type="ECO:0000259" key="1">
    <source>
        <dbReference type="Pfam" id="PF13847"/>
    </source>
</evidence>
<reference evidence="2 3" key="1">
    <citation type="submission" date="2016-10" db="EMBL/GenBank/DDBJ databases">
        <authorList>
            <person name="de Groot N.N."/>
        </authorList>
    </citation>
    <scope>NUCLEOTIDE SEQUENCE [LARGE SCALE GENOMIC DNA]</scope>
    <source>
        <strain evidence="2 3">CGMCC 1.5070</strain>
    </source>
</reference>
<dbReference type="InterPro" id="IPR025714">
    <property type="entry name" value="Methyltranfer_dom"/>
</dbReference>
<organism evidence="2 3">
    <name type="scientific">Hydrogenoanaerobacterium saccharovorans</name>
    <dbReference type="NCBI Taxonomy" id="474960"/>
    <lineage>
        <taxon>Bacteria</taxon>
        <taxon>Bacillati</taxon>
        <taxon>Bacillota</taxon>
        <taxon>Clostridia</taxon>
        <taxon>Eubacteriales</taxon>
        <taxon>Oscillospiraceae</taxon>
        <taxon>Hydrogenoanaerobacterium</taxon>
    </lineage>
</organism>
<dbReference type="GO" id="GO:0032259">
    <property type="term" value="P:methylation"/>
    <property type="evidence" value="ECO:0007669"/>
    <property type="project" value="UniProtKB-KW"/>
</dbReference>
<keyword evidence="2" id="KW-0489">Methyltransferase</keyword>
<dbReference type="Pfam" id="PF13847">
    <property type="entry name" value="Methyltransf_31"/>
    <property type="match status" value="1"/>
</dbReference>
<name>A0A1H8DMF2_9FIRM</name>
<dbReference type="AlphaFoldDB" id="A0A1H8DMF2"/>
<gene>
    <name evidence="2" type="ORF">SAMN05216180_2655</name>
</gene>